<name>A0A820HCR5_9BILA</name>
<dbReference type="Gene3D" id="3.90.70.10">
    <property type="entry name" value="Cysteine proteinases"/>
    <property type="match status" value="1"/>
</dbReference>
<proteinExistence type="predicted"/>
<protein>
    <submittedName>
        <fullName evidence="1">Uncharacterized protein</fullName>
    </submittedName>
</protein>
<evidence type="ECO:0000313" key="1">
    <source>
        <dbReference type="EMBL" id="CAF4290883.1"/>
    </source>
</evidence>
<dbReference type="EMBL" id="CAJOBQ010000198">
    <property type="protein sequence ID" value="CAF4290883.1"/>
    <property type="molecule type" value="Genomic_DNA"/>
</dbReference>
<dbReference type="InterPro" id="IPR038765">
    <property type="entry name" value="Papain-like_cys_pep_sf"/>
</dbReference>
<accession>A0A820HCR5</accession>
<reference evidence="1" key="1">
    <citation type="submission" date="2021-02" db="EMBL/GenBank/DDBJ databases">
        <authorList>
            <person name="Nowell W R."/>
        </authorList>
    </citation>
    <scope>NUCLEOTIDE SEQUENCE</scope>
</reference>
<gene>
    <name evidence="1" type="ORF">TSG867_LOCUS5619</name>
</gene>
<organism evidence="1 2">
    <name type="scientific">Rotaria socialis</name>
    <dbReference type="NCBI Taxonomy" id="392032"/>
    <lineage>
        <taxon>Eukaryota</taxon>
        <taxon>Metazoa</taxon>
        <taxon>Spiralia</taxon>
        <taxon>Gnathifera</taxon>
        <taxon>Rotifera</taxon>
        <taxon>Eurotatoria</taxon>
        <taxon>Bdelloidea</taxon>
        <taxon>Philodinida</taxon>
        <taxon>Philodinidae</taxon>
        <taxon>Rotaria</taxon>
    </lineage>
</organism>
<dbReference type="SUPFAM" id="SSF54001">
    <property type="entry name" value="Cysteine proteinases"/>
    <property type="match status" value="1"/>
</dbReference>
<dbReference type="AlphaFoldDB" id="A0A820HCR5"/>
<comment type="caution">
    <text evidence="1">The sequence shown here is derived from an EMBL/GenBank/DDBJ whole genome shotgun (WGS) entry which is preliminary data.</text>
</comment>
<dbReference type="Proteomes" id="UP000663862">
    <property type="component" value="Unassembled WGS sequence"/>
</dbReference>
<sequence length="830" mass="94806">MAMTSENSDFCSHKLRQDTCAMEARFCDERMVANARSIHSEPTIVSKTCANLVEAIQFILSNNNQSNNGTILTESQVEIFEIIEQLRLCPTKMYMYAIKKFADNFNIHLYIIGYHQGKLELINKYHSTLENNKESMAFLLFNEDHTVNGALYIEGNQDIKQTVFSSKEITLYDVFYRLEQLNDTKSAANINQLQQCQDTSIFQPVNEGYAAEFSNRTESHYLPENLFRQFFQLCDGLSLSRDTMFQVFNSHMCSSSSMPQDIIEAMKNWIGHLSILTQEAQSTLSKQADHVPISQSVIPHPANAKIITSSTSQATISSEKHNEAPQWIIRPRNQEHKRNFQEFFNKECTLVGTNNPEGIHPRIKTPPNDGIPKILEIAILTVDNTDHPTKVIIPHGTIATDMNKLFLNDLGGLNLSNCKNVEFISNNGHIYLKIGEEEYKAKYIELLIYVISKYINKGSTKGISLKSRKEKQLHKCKLASWFCVFENGEYKRLSGVTYSDDITDKSQPYAIIDEKIWRYPTYGIRYVDSSTGQQYSIINTCSLDSALFALYFAYRTNIDIQQHIGSDILAKIESTFALVETEGWGAARIDWLKRHNQLQMVQPPVSEELISLDMYGSLNERVFCFITELQQYSSIIECTRPECKEKVRRVSNTELSIRLGDENIEDFELSTNGTCASMMKNQTGMCIDGVDEARNWRRIVVENLEVNDTELMREWSCNGKTVVSSKKFDRDSPPFVIVNYINDSLITKAAEFKNNSNELERVKRVLTIGHVRYNLCAVINHSKGKHPNGHFTAILIDKNNKLYLFDDLEGVQQIENSTGTIETGIYTRQI</sequence>
<evidence type="ECO:0000313" key="2">
    <source>
        <dbReference type="Proteomes" id="UP000663862"/>
    </source>
</evidence>